<organism evidence="2">
    <name type="scientific">Rhizophora mucronata</name>
    <name type="common">Asiatic mangrove</name>
    <dbReference type="NCBI Taxonomy" id="61149"/>
    <lineage>
        <taxon>Eukaryota</taxon>
        <taxon>Viridiplantae</taxon>
        <taxon>Streptophyta</taxon>
        <taxon>Embryophyta</taxon>
        <taxon>Tracheophyta</taxon>
        <taxon>Spermatophyta</taxon>
        <taxon>Magnoliopsida</taxon>
        <taxon>eudicotyledons</taxon>
        <taxon>Gunneridae</taxon>
        <taxon>Pentapetalae</taxon>
        <taxon>rosids</taxon>
        <taxon>fabids</taxon>
        <taxon>Malpighiales</taxon>
        <taxon>Rhizophoraceae</taxon>
        <taxon>Rhizophora</taxon>
    </lineage>
</organism>
<keyword evidence="1" id="KW-0472">Membrane</keyword>
<protein>
    <submittedName>
        <fullName evidence="2">Uncharacterized protein</fullName>
    </submittedName>
</protein>
<evidence type="ECO:0000256" key="1">
    <source>
        <dbReference type="SAM" id="Phobius"/>
    </source>
</evidence>
<name>A0A2P2QXL2_RHIMU</name>
<keyword evidence="1" id="KW-1133">Transmembrane helix</keyword>
<feature type="transmembrane region" description="Helical" evidence="1">
    <location>
        <begin position="7"/>
        <end position="27"/>
    </location>
</feature>
<accession>A0A2P2QXL2</accession>
<keyword evidence="1" id="KW-0812">Transmembrane</keyword>
<evidence type="ECO:0000313" key="2">
    <source>
        <dbReference type="EMBL" id="MBX71750.1"/>
    </source>
</evidence>
<sequence>MLCMPRFISVFLFLFFPNLMACIAMFIF</sequence>
<reference evidence="2" key="1">
    <citation type="submission" date="2018-02" db="EMBL/GenBank/DDBJ databases">
        <title>Rhizophora mucronata_Transcriptome.</title>
        <authorList>
            <person name="Meera S.P."/>
            <person name="Sreeshan A."/>
            <person name="Augustine A."/>
        </authorList>
    </citation>
    <scope>NUCLEOTIDE SEQUENCE</scope>
    <source>
        <tissue evidence="2">Leaf</tissue>
    </source>
</reference>
<dbReference type="EMBL" id="GGEC01091266">
    <property type="protein sequence ID" value="MBX71750.1"/>
    <property type="molecule type" value="Transcribed_RNA"/>
</dbReference>
<proteinExistence type="predicted"/>
<dbReference type="AlphaFoldDB" id="A0A2P2QXL2"/>